<gene>
    <name evidence="1" type="ORF">JRQ81_011528</name>
</gene>
<dbReference type="PANTHER" id="PTHR46060:SF1">
    <property type="entry name" value="MARINER MOS1 TRANSPOSASE-LIKE PROTEIN"/>
    <property type="match status" value="1"/>
</dbReference>
<dbReference type="Proteomes" id="UP001142489">
    <property type="component" value="Unassembled WGS sequence"/>
</dbReference>
<comment type="caution">
    <text evidence="1">The sequence shown here is derived from an EMBL/GenBank/DDBJ whole genome shotgun (WGS) entry which is preliminary data.</text>
</comment>
<evidence type="ECO:0008006" key="3">
    <source>
        <dbReference type="Google" id="ProtNLM"/>
    </source>
</evidence>
<dbReference type="OrthoDB" id="616263at2759"/>
<keyword evidence="2" id="KW-1185">Reference proteome</keyword>
<reference evidence="1" key="1">
    <citation type="journal article" date="2023" name="DNA Res.">
        <title>Chromosome-level genome assembly of Phrynocephalus forsythii using third-generation DNA sequencing and Hi-C analysis.</title>
        <authorList>
            <person name="Qi Y."/>
            <person name="Zhao W."/>
            <person name="Zhao Y."/>
            <person name="Niu C."/>
            <person name="Cao S."/>
            <person name="Zhang Y."/>
        </authorList>
    </citation>
    <scope>NUCLEOTIDE SEQUENCE</scope>
    <source>
        <tissue evidence="1">Muscle</tissue>
    </source>
</reference>
<dbReference type="AlphaFoldDB" id="A0A9Q0Y1I3"/>
<dbReference type="EMBL" id="JAPFRF010000003">
    <property type="protein sequence ID" value="KAJ7338369.1"/>
    <property type="molecule type" value="Genomic_DNA"/>
</dbReference>
<evidence type="ECO:0000313" key="2">
    <source>
        <dbReference type="Proteomes" id="UP001142489"/>
    </source>
</evidence>
<dbReference type="Gene3D" id="3.30.420.10">
    <property type="entry name" value="Ribonuclease H-like superfamily/Ribonuclease H"/>
    <property type="match status" value="1"/>
</dbReference>
<accession>A0A9Q0Y1I3</accession>
<dbReference type="InterPro" id="IPR036397">
    <property type="entry name" value="RNaseH_sf"/>
</dbReference>
<dbReference type="GO" id="GO:0003676">
    <property type="term" value="F:nucleic acid binding"/>
    <property type="evidence" value="ECO:0007669"/>
    <property type="project" value="InterPro"/>
</dbReference>
<protein>
    <recommendedName>
        <fullName evidence="3">Transposase</fullName>
    </recommendedName>
</protein>
<dbReference type="PANTHER" id="PTHR46060">
    <property type="entry name" value="MARINER MOS1 TRANSPOSASE-LIKE PROTEIN"/>
    <property type="match status" value="1"/>
</dbReference>
<evidence type="ECO:0000313" key="1">
    <source>
        <dbReference type="EMBL" id="KAJ7338369.1"/>
    </source>
</evidence>
<dbReference type="InterPro" id="IPR001888">
    <property type="entry name" value="Transposase_1"/>
</dbReference>
<sequence>MSVTDEPLLGRPSIKDNLAMVKKVESVTLDDRRLTMERVMAKTGLSCGTAWRIIHEELHINKKAKVQKSAGKLMLSFFWDSRRVMLTDYLSKSETLNSYYYCNLLEKLCDALKQKHHGMISKGVCLLADNAPVHTAQASFVTTHRLGYELLQHPPYSPHLAPSDFFLFPEMKKTTSLVGNLMTEKMSFLKWNSGFRAKC</sequence>
<proteinExistence type="predicted"/>
<organism evidence="1 2">
    <name type="scientific">Phrynocephalus forsythii</name>
    <dbReference type="NCBI Taxonomy" id="171643"/>
    <lineage>
        <taxon>Eukaryota</taxon>
        <taxon>Metazoa</taxon>
        <taxon>Chordata</taxon>
        <taxon>Craniata</taxon>
        <taxon>Vertebrata</taxon>
        <taxon>Euteleostomi</taxon>
        <taxon>Lepidosauria</taxon>
        <taxon>Squamata</taxon>
        <taxon>Bifurcata</taxon>
        <taxon>Unidentata</taxon>
        <taxon>Episquamata</taxon>
        <taxon>Toxicofera</taxon>
        <taxon>Iguania</taxon>
        <taxon>Acrodonta</taxon>
        <taxon>Agamidae</taxon>
        <taxon>Agaminae</taxon>
        <taxon>Phrynocephalus</taxon>
    </lineage>
</organism>
<name>A0A9Q0Y1I3_9SAUR</name>
<dbReference type="Pfam" id="PF01359">
    <property type="entry name" value="Transposase_1"/>
    <property type="match status" value="1"/>
</dbReference>
<dbReference type="InterPro" id="IPR052709">
    <property type="entry name" value="Transposase-MT_Hybrid"/>
</dbReference>